<dbReference type="Proteomes" id="UP000054988">
    <property type="component" value="Unassembled WGS sequence"/>
</dbReference>
<protein>
    <submittedName>
        <fullName evidence="10">Uncharacterized protein</fullName>
    </submittedName>
</protein>
<organism evidence="10 11">
    <name type="scientific">Moniliophthora roreri</name>
    <name type="common">Frosty pod rot fungus</name>
    <name type="synonym">Monilia roreri</name>
    <dbReference type="NCBI Taxonomy" id="221103"/>
    <lineage>
        <taxon>Eukaryota</taxon>
        <taxon>Fungi</taxon>
        <taxon>Dikarya</taxon>
        <taxon>Basidiomycota</taxon>
        <taxon>Agaricomycotina</taxon>
        <taxon>Agaricomycetes</taxon>
        <taxon>Agaricomycetidae</taxon>
        <taxon>Agaricales</taxon>
        <taxon>Marasmiineae</taxon>
        <taxon>Marasmiaceae</taxon>
        <taxon>Moniliophthora</taxon>
    </lineage>
</organism>
<evidence type="ECO:0000256" key="8">
    <source>
        <dbReference type="SAM" id="MobiDB-lite"/>
    </source>
</evidence>
<reference evidence="10 11" key="1">
    <citation type="submission" date="2015-12" db="EMBL/GenBank/DDBJ databases">
        <title>Draft genome sequence of Moniliophthora roreri, the causal agent of frosty pod rot of cacao.</title>
        <authorList>
            <person name="Aime M.C."/>
            <person name="Diaz-Valderrama J.R."/>
            <person name="Kijpornyongpan T."/>
            <person name="Phillips-Mora W."/>
        </authorList>
    </citation>
    <scope>NUCLEOTIDE SEQUENCE [LARGE SCALE GENOMIC DNA]</scope>
    <source>
        <strain evidence="10 11">MCA 2952</strain>
    </source>
</reference>
<keyword evidence="7 9" id="KW-0472">Membrane</keyword>
<sequence length="294" mass="32482">MPKAKQTKSKHLKPSTSASEAPSSFADAAFFPFARYTSIVGVHTSLLVFTALFLPRSLVQFAPEPTAERTSKDRPQHPFLEDLTLNPAFTALAIVAGTALLQSWWAGFVRNWWVEYSLRGPEEDKKVERAALGKDKITQFARAWLFTLAASLPLHIVLVLLGAPIATHIPQTYFMALELSILILFVPAYTFGLPSLNTNQTEGLLVRLTWVRLFAEFSIRTPIERAMVYPAIGAALGCWSGAIPIALDWDRPWQAWPLTPLYAGILGYILLSISALTVSSVLSLADESKRAKVE</sequence>
<evidence type="ECO:0000256" key="9">
    <source>
        <dbReference type="SAM" id="Phobius"/>
    </source>
</evidence>
<dbReference type="GO" id="GO:0006506">
    <property type="term" value="P:GPI anchor biosynthetic process"/>
    <property type="evidence" value="ECO:0007669"/>
    <property type="project" value="UniProtKB-UniPathway"/>
</dbReference>
<dbReference type="Pfam" id="PF06699">
    <property type="entry name" value="PIG-F"/>
    <property type="match status" value="1"/>
</dbReference>
<evidence type="ECO:0000256" key="3">
    <source>
        <dbReference type="ARBA" id="ARBA00022502"/>
    </source>
</evidence>
<keyword evidence="5" id="KW-0256">Endoplasmic reticulum</keyword>
<evidence type="ECO:0000256" key="5">
    <source>
        <dbReference type="ARBA" id="ARBA00022824"/>
    </source>
</evidence>
<feature type="transmembrane region" description="Helical" evidence="9">
    <location>
        <begin position="259"/>
        <end position="285"/>
    </location>
</feature>
<gene>
    <name evidence="10" type="ORF">WG66_13529</name>
</gene>
<dbReference type="EMBL" id="LATX01002124">
    <property type="protein sequence ID" value="KTB33891.1"/>
    <property type="molecule type" value="Genomic_DNA"/>
</dbReference>
<evidence type="ECO:0000256" key="1">
    <source>
        <dbReference type="ARBA" id="ARBA00004477"/>
    </source>
</evidence>
<keyword evidence="3" id="KW-0337">GPI-anchor biosynthesis</keyword>
<name>A0A0W0FC62_MONRR</name>
<feature type="compositionally biased region" description="Basic residues" evidence="8">
    <location>
        <begin position="1"/>
        <end position="13"/>
    </location>
</feature>
<keyword evidence="6 9" id="KW-1133">Transmembrane helix</keyword>
<evidence type="ECO:0000313" key="11">
    <source>
        <dbReference type="Proteomes" id="UP000054988"/>
    </source>
</evidence>
<feature type="transmembrane region" description="Helical" evidence="9">
    <location>
        <begin position="172"/>
        <end position="191"/>
    </location>
</feature>
<feature type="transmembrane region" description="Helical" evidence="9">
    <location>
        <begin position="143"/>
        <end position="166"/>
    </location>
</feature>
<keyword evidence="4 9" id="KW-0812">Transmembrane</keyword>
<feature type="transmembrane region" description="Helical" evidence="9">
    <location>
        <begin position="227"/>
        <end position="247"/>
    </location>
</feature>
<evidence type="ECO:0000256" key="4">
    <source>
        <dbReference type="ARBA" id="ARBA00022692"/>
    </source>
</evidence>
<evidence type="ECO:0000256" key="6">
    <source>
        <dbReference type="ARBA" id="ARBA00022989"/>
    </source>
</evidence>
<feature type="region of interest" description="Disordered" evidence="8">
    <location>
        <begin position="1"/>
        <end position="20"/>
    </location>
</feature>
<feature type="transmembrane region" description="Helical" evidence="9">
    <location>
        <begin position="88"/>
        <end position="109"/>
    </location>
</feature>
<comment type="subcellular location">
    <subcellularLocation>
        <location evidence="1">Endoplasmic reticulum membrane</location>
        <topology evidence="1">Multi-pass membrane protein</topology>
    </subcellularLocation>
</comment>
<dbReference type="eggNOG" id="KOG3144">
    <property type="taxonomic scope" value="Eukaryota"/>
</dbReference>
<feature type="transmembrane region" description="Helical" evidence="9">
    <location>
        <begin position="33"/>
        <end position="54"/>
    </location>
</feature>
<dbReference type="GO" id="GO:0005789">
    <property type="term" value="C:endoplasmic reticulum membrane"/>
    <property type="evidence" value="ECO:0007669"/>
    <property type="project" value="UniProtKB-SubCell"/>
</dbReference>
<accession>A0A0W0FC62</accession>
<evidence type="ECO:0000256" key="7">
    <source>
        <dbReference type="ARBA" id="ARBA00023136"/>
    </source>
</evidence>
<dbReference type="UniPathway" id="UPA00196"/>
<comment type="pathway">
    <text evidence="2">Glycolipid biosynthesis; glycosylphosphatidylinositol-anchor biosynthesis.</text>
</comment>
<comment type="caution">
    <text evidence="10">The sequence shown here is derived from an EMBL/GenBank/DDBJ whole genome shotgun (WGS) entry which is preliminary data.</text>
</comment>
<evidence type="ECO:0000256" key="2">
    <source>
        <dbReference type="ARBA" id="ARBA00004687"/>
    </source>
</evidence>
<evidence type="ECO:0000313" key="10">
    <source>
        <dbReference type="EMBL" id="KTB33891.1"/>
    </source>
</evidence>
<dbReference type="InterPro" id="IPR009580">
    <property type="entry name" value="GPI_biosynthesis_protein_Pig-F"/>
</dbReference>
<proteinExistence type="predicted"/>
<dbReference type="AlphaFoldDB" id="A0A0W0FC62"/>